<sequence>MAALSVSERALPQFTRLSKAWKAWKEWATGMSYPAYPVPCSNIIFHSYAECKKLLSIFGIVALSASDPLFLIYRSKHTREMGKETETVYDLARLRCTVL</sequence>
<organism evidence="2 3">
    <name type="scientific">Trichinella papuae</name>
    <dbReference type="NCBI Taxonomy" id="268474"/>
    <lineage>
        <taxon>Eukaryota</taxon>
        <taxon>Metazoa</taxon>
        <taxon>Ecdysozoa</taxon>
        <taxon>Nematoda</taxon>
        <taxon>Enoplea</taxon>
        <taxon>Dorylaimia</taxon>
        <taxon>Trichinellida</taxon>
        <taxon>Trichinellidae</taxon>
        <taxon>Trichinella</taxon>
    </lineage>
</organism>
<accession>A0A0V1N994</accession>
<evidence type="ECO:0000313" key="3">
    <source>
        <dbReference type="Proteomes" id="UP000054843"/>
    </source>
</evidence>
<keyword evidence="1" id="KW-1133">Transmembrane helix</keyword>
<keyword evidence="1" id="KW-0812">Transmembrane</keyword>
<evidence type="ECO:0000256" key="1">
    <source>
        <dbReference type="SAM" id="Phobius"/>
    </source>
</evidence>
<reference evidence="2 3" key="1">
    <citation type="submission" date="2015-01" db="EMBL/GenBank/DDBJ databases">
        <title>Evolution of Trichinella species and genotypes.</title>
        <authorList>
            <person name="Korhonen P.K."/>
            <person name="Edoardo P."/>
            <person name="Giuseppe L.R."/>
            <person name="Gasser R.B."/>
        </authorList>
    </citation>
    <scope>NUCLEOTIDE SEQUENCE [LARGE SCALE GENOMIC DNA]</scope>
    <source>
        <strain evidence="2">ISS1980</strain>
    </source>
</reference>
<keyword evidence="3" id="KW-1185">Reference proteome</keyword>
<gene>
    <name evidence="2" type="ORF">T10_13</name>
</gene>
<dbReference type="OrthoDB" id="10597390at2759"/>
<dbReference type="Proteomes" id="UP000054843">
    <property type="component" value="Unassembled WGS sequence"/>
</dbReference>
<keyword evidence="1" id="KW-0472">Membrane</keyword>
<comment type="caution">
    <text evidence="2">The sequence shown here is derived from an EMBL/GenBank/DDBJ whole genome shotgun (WGS) entry which is preliminary data.</text>
</comment>
<proteinExistence type="predicted"/>
<feature type="transmembrane region" description="Helical" evidence="1">
    <location>
        <begin position="54"/>
        <end position="73"/>
    </location>
</feature>
<name>A0A0V1N994_9BILA</name>
<evidence type="ECO:0000313" key="2">
    <source>
        <dbReference type="EMBL" id="KRZ80551.1"/>
    </source>
</evidence>
<dbReference type="EMBL" id="JYDO01000002">
    <property type="protein sequence ID" value="KRZ80551.1"/>
    <property type="molecule type" value="Genomic_DNA"/>
</dbReference>
<protein>
    <submittedName>
        <fullName evidence="2">Uncharacterized protein</fullName>
    </submittedName>
</protein>
<dbReference type="AlphaFoldDB" id="A0A0V1N994"/>